<accession>A0ACC3BBB6</accession>
<keyword evidence="2" id="KW-1185">Reference proteome</keyword>
<sequence length="368" mass="41258">MAPARLPPRRILLVSNPRTASNLLLKILALPDQPNVYANDKGGYYFFDSFVATANDNRIYKPFDQWTPEDRSEIQSALKKCFDQLEEGTSQASQEGKVFFAKEHSPWFIDPLALKSILHLDENTSTATEDAPLSNDDAAGAISPFRLQVPTTYTAAPTFSPTNYTILPDEYLRTFHMAFIIRHPALMFPSFYRAMGKMVKLDVITEANIAGVMAANMTLRFSRLLYDWCLEQDDPDARPVILDAHEVIHKPEAIMRFCELTGLDADAIKFEWDTKPATKDIGAQNLLDTSTEQRTLWSPEAAGIMVSTLTGSSGIIKSKTPDVVDIAVEATKWREEFGQETADMLEKRVRDAMPDYEYLKARSVTASA</sequence>
<reference evidence="1 2" key="1">
    <citation type="journal article" date="2023" name="ACS Omega">
        <title>Identification of the Neoaspergillic Acid Biosynthesis Gene Cluster by Establishing an In Vitro CRISPR-Ribonucleoprotein Genetic System in Aspergillus melleus.</title>
        <authorList>
            <person name="Yuan B."/>
            <person name="Grau M.F."/>
            <person name="Murata R.M."/>
            <person name="Torok T."/>
            <person name="Venkateswaran K."/>
            <person name="Stajich J.E."/>
            <person name="Wang C.C.C."/>
        </authorList>
    </citation>
    <scope>NUCLEOTIDE SEQUENCE [LARGE SCALE GENOMIC DNA]</scope>
    <source>
        <strain evidence="1 2">IMV 1140</strain>
    </source>
</reference>
<organism evidence="1 2">
    <name type="scientific">Aspergillus melleus</name>
    <dbReference type="NCBI Taxonomy" id="138277"/>
    <lineage>
        <taxon>Eukaryota</taxon>
        <taxon>Fungi</taxon>
        <taxon>Dikarya</taxon>
        <taxon>Ascomycota</taxon>
        <taxon>Pezizomycotina</taxon>
        <taxon>Eurotiomycetes</taxon>
        <taxon>Eurotiomycetidae</taxon>
        <taxon>Eurotiales</taxon>
        <taxon>Aspergillaceae</taxon>
        <taxon>Aspergillus</taxon>
        <taxon>Aspergillus subgen. Circumdati</taxon>
    </lineage>
</organism>
<name>A0ACC3BBB6_9EURO</name>
<proteinExistence type="predicted"/>
<gene>
    <name evidence="1" type="ORF">N8T08_000971</name>
</gene>
<dbReference type="Proteomes" id="UP001177260">
    <property type="component" value="Unassembled WGS sequence"/>
</dbReference>
<evidence type="ECO:0000313" key="1">
    <source>
        <dbReference type="EMBL" id="KAK1147629.1"/>
    </source>
</evidence>
<comment type="caution">
    <text evidence="1">The sequence shown here is derived from an EMBL/GenBank/DDBJ whole genome shotgun (WGS) entry which is preliminary data.</text>
</comment>
<protein>
    <submittedName>
        <fullName evidence="1">Uncharacterized protein</fullName>
    </submittedName>
</protein>
<evidence type="ECO:0000313" key="2">
    <source>
        <dbReference type="Proteomes" id="UP001177260"/>
    </source>
</evidence>
<dbReference type="EMBL" id="JAOPJF010000011">
    <property type="protein sequence ID" value="KAK1147629.1"/>
    <property type="molecule type" value="Genomic_DNA"/>
</dbReference>